<sequence length="1157" mass="127384">MSFPTPRTSSKRSFDEYGNAGPSGIGSSSAASSSIGGAGAGAVLGLSSVGGNHFVDPANNVAGTAHAHNTRHKRRRGSLSPPQPGNSLDTPSMPVGVSSSSSTSTSFQRQTGHSASNSAESLMSWVDDSPSQAPLPHPTTLLSEQPSSTLSGTTTQDSFFRSSTDNHLYDSRPDGEFRDNRMSWMPETTTTASTITDTVTTNTEPGWNFGPHGQHHLGPPMGFSMPNASAQNTDAPSQPSFHFMERDSYNSSNNMPTPSFQSDLRPANISNFDSAHLISPRSPPSLYMDPWFRPSDSRRPIPSRNTPSPPLVRAPPPLSQPATEPTSSGSHSWWPLRWNSYIDGGTSPPPVPRRARPSATDTPSNPPHRAQPPSPASEISMPQPDFDRRPNRNRVSSLDEVSSYPWGGASETNARREQTRWPPYHLSPVESPTSHPMFPEPQTTNGTRRNNENSRYQLPDFVHPAIERRFLRSSEHGQEPTRAFGNSNDAFSSYASPLTSSTSHFRDPHAWPAPENNGDPSLYPPTSGGAAGERVHFHDESARLRNSARVPSPPLARRAMFALNDILDRHTRNHPPVDTNTRPSHHRSNSDVSPVDPYQSRLPNNVPQRRVERLEETRETIYVVPQETRSSEPFAMNRSTGPSTTTRTRNSRPEPRARPSSSFYDHPSMRDLVSSHSNPVQERERRDLHSSLAARTPLPPPTTRRTLSGIFDYTRGVNSGSNGASERPADLPEPPRASRAAPPMRSNSPVSNRLFPPVPSSRRPPSPASRPSPFRLDPFSSSPPNEPNERPTEPRSGSLRSRHQRRRDNRIGRLLGVENPFAWLGSDEDFPFYDPATLDDADISGLGITAAERMRNLGRYRAGGRALRAVSVGRMRAMGDYVLDDDFDDSYESLLALGQLVGPVKRGCSDDTLGGLPHGTYAEFSAGSAETAGDNKVLGDNNSCAICLEDYTPTDMCTKLPRCLHFYHKDCVKEWLKTAKTCPVCRENVEGPPRVKGTSRPTRVRFVPISEQRESQNPQMQHLRNTSGPSSSGAPTTISVQRSSRRRSTRDDHPIPPPPLMFESERDTNTTFGRFRRLRMPSRVESSMLGEFDDPWPTNAPPSPPSMFALHHRRTPSPSPIMMELPSTSDRFGPGSLARALHEGRFDDIVPSLHTFN</sequence>
<dbReference type="PANTHER" id="PTHR46400:SF5">
    <property type="entry name" value="RING-TYPE DOMAIN-CONTAINING PROTEIN"/>
    <property type="match status" value="1"/>
</dbReference>
<dbReference type="Pfam" id="PF13639">
    <property type="entry name" value="zf-RING_2"/>
    <property type="match status" value="1"/>
</dbReference>
<proteinExistence type="predicted"/>
<reference evidence="7 8" key="1">
    <citation type="submission" date="2014-04" db="EMBL/GenBank/DDBJ databases">
        <authorList>
            <consortium name="DOE Joint Genome Institute"/>
            <person name="Kuo A."/>
            <person name="Zuccaro A."/>
            <person name="Kohler A."/>
            <person name="Nagy L.G."/>
            <person name="Floudas D."/>
            <person name="Copeland A."/>
            <person name="Barry K.W."/>
            <person name="Cichocki N."/>
            <person name="Veneault-Fourrey C."/>
            <person name="LaButti K."/>
            <person name="Lindquist E.A."/>
            <person name="Lipzen A."/>
            <person name="Lundell T."/>
            <person name="Morin E."/>
            <person name="Murat C."/>
            <person name="Sun H."/>
            <person name="Tunlid A."/>
            <person name="Henrissat B."/>
            <person name="Grigoriev I.V."/>
            <person name="Hibbett D.S."/>
            <person name="Martin F."/>
            <person name="Nordberg H.P."/>
            <person name="Cantor M.N."/>
            <person name="Hua S.X."/>
        </authorList>
    </citation>
    <scope>NUCLEOTIDE SEQUENCE [LARGE SCALE GENOMIC DNA]</scope>
    <source>
        <strain evidence="7 8">MAFF 305830</strain>
    </source>
</reference>
<dbReference type="EMBL" id="KN824319">
    <property type="protein sequence ID" value="KIM24887.1"/>
    <property type="molecule type" value="Genomic_DNA"/>
</dbReference>
<gene>
    <name evidence="7" type="ORF">M408DRAFT_331556</name>
</gene>
<feature type="compositionally biased region" description="Low complexity" evidence="5">
    <location>
        <begin position="771"/>
        <end position="783"/>
    </location>
</feature>
<dbReference type="InterPro" id="IPR001841">
    <property type="entry name" value="Znf_RING"/>
</dbReference>
<dbReference type="GO" id="GO:0008270">
    <property type="term" value="F:zinc ion binding"/>
    <property type="evidence" value="ECO:0007669"/>
    <property type="project" value="UniProtKB-KW"/>
</dbReference>
<evidence type="ECO:0000313" key="7">
    <source>
        <dbReference type="EMBL" id="KIM24887.1"/>
    </source>
</evidence>
<feature type="compositionally biased region" description="Low complexity" evidence="5">
    <location>
        <begin position="638"/>
        <end position="648"/>
    </location>
</feature>
<protein>
    <recommendedName>
        <fullName evidence="6">RING-type domain-containing protein</fullName>
    </recommendedName>
</protein>
<feature type="region of interest" description="Disordered" evidence="5">
    <location>
        <begin position="569"/>
        <end position="811"/>
    </location>
</feature>
<organism evidence="7 8">
    <name type="scientific">Serendipita vermifera MAFF 305830</name>
    <dbReference type="NCBI Taxonomy" id="933852"/>
    <lineage>
        <taxon>Eukaryota</taxon>
        <taxon>Fungi</taxon>
        <taxon>Dikarya</taxon>
        <taxon>Basidiomycota</taxon>
        <taxon>Agaricomycotina</taxon>
        <taxon>Agaricomycetes</taxon>
        <taxon>Sebacinales</taxon>
        <taxon>Serendipitaceae</taxon>
        <taxon>Serendipita</taxon>
    </lineage>
</organism>
<feature type="compositionally biased region" description="Polar residues" evidence="5">
    <location>
        <begin position="1015"/>
        <end position="1025"/>
    </location>
</feature>
<dbReference type="CDD" id="cd16461">
    <property type="entry name" value="RING-H2_EL5-like"/>
    <property type="match status" value="1"/>
</dbReference>
<feature type="compositionally biased region" description="Basic and acidic residues" evidence="5">
    <location>
        <begin position="167"/>
        <end position="181"/>
    </location>
</feature>
<evidence type="ECO:0000256" key="5">
    <source>
        <dbReference type="SAM" id="MobiDB-lite"/>
    </source>
</evidence>
<evidence type="ECO:0000256" key="2">
    <source>
        <dbReference type="ARBA" id="ARBA00022771"/>
    </source>
</evidence>
<feature type="compositionally biased region" description="Polar residues" evidence="5">
    <location>
        <begin position="107"/>
        <end position="121"/>
    </location>
</feature>
<feature type="compositionally biased region" description="Pro residues" evidence="5">
    <location>
        <begin position="364"/>
        <end position="375"/>
    </location>
</feature>
<evidence type="ECO:0000259" key="6">
    <source>
        <dbReference type="PROSITE" id="PS50089"/>
    </source>
</evidence>
<evidence type="ECO:0000256" key="4">
    <source>
        <dbReference type="PROSITE-ProRule" id="PRU00175"/>
    </source>
</evidence>
<feature type="compositionally biased region" description="Low complexity" evidence="5">
    <location>
        <begin position="25"/>
        <end position="35"/>
    </location>
</feature>
<dbReference type="GO" id="GO:0046621">
    <property type="term" value="P:negative regulation of organ growth"/>
    <property type="evidence" value="ECO:0007669"/>
    <property type="project" value="InterPro"/>
</dbReference>
<dbReference type="SUPFAM" id="SSF57850">
    <property type="entry name" value="RING/U-box"/>
    <property type="match status" value="1"/>
</dbReference>
<dbReference type="GO" id="GO:0004842">
    <property type="term" value="F:ubiquitin-protein transferase activity"/>
    <property type="evidence" value="ECO:0007669"/>
    <property type="project" value="InterPro"/>
</dbReference>
<name>A0A0C2X6F9_SERVB</name>
<accession>A0A0C2X6F9</accession>
<keyword evidence="1" id="KW-0479">Metal-binding</keyword>
<dbReference type="HOGENOM" id="CLU_275727_0_0_1"/>
<feature type="compositionally biased region" description="Polar residues" evidence="5">
    <location>
        <begin position="226"/>
        <end position="240"/>
    </location>
</feature>
<dbReference type="InterPro" id="IPR011016">
    <property type="entry name" value="Znf_RING-CH"/>
</dbReference>
<dbReference type="STRING" id="933852.A0A0C2X6F9"/>
<feature type="domain" description="RING-type" evidence="6">
    <location>
        <begin position="944"/>
        <end position="986"/>
    </location>
</feature>
<dbReference type="SMART" id="SM00744">
    <property type="entry name" value="RINGv"/>
    <property type="match status" value="1"/>
</dbReference>
<feature type="compositionally biased region" description="Polar residues" evidence="5">
    <location>
        <begin position="441"/>
        <end position="456"/>
    </location>
</feature>
<feature type="region of interest" description="Disordered" evidence="5">
    <location>
        <begin position="218"/>
        <end position="461"/>
    </location>
</feature>
<dbReference type="OrthoDB" id="8062037at2759"/>
<feature type="compositionally biased region" description="Basic and acidic residues" evidence="5">
    <location>
        <begin position="609"/>
        <end position="619"/>
    </location>
</feature>
<dbReference type="PROSITE" id="PS50089">
    <property type="entry name" value="ZF_RING_2"/>
    <property type="match status" value="1"/>
</dbReference>
<dbReference type="InterPro" id="IPR013083">
    <property type="entry name" value="Znf_RING/FYVE/PHD"/>
</dbReference>
<evidence type="ECO:0000256" key="3">
    <source>
        <dbReference type="ARBA" id="ARBA00022833"/>
    </source>
</evidence>
<feature type="compositionally biased region" description="Basic residues" evidence="5">
    <location>
        <begin position="68"/>
        <end position="77"/>
    </location>
</feature>
<dbReference type="PANTHER" id="PTHR46400">
    <property type="entry name" value="RING/U-BOX SUPERFAMILY PROTEIN"/>
    <property type="match status" value="1"/>
</dbReference>
<keyword evidence="8" id="KW-1185">Reference proteome</keyword>
<feature type="compositionally biased region" description="Low complexity" evidence="5">
    <location>
        <begin position="1026"/>
        <end position="1039"/>
    </location>
</feature>
<feature type="compositionally biased region" description="Polar residues" evidence="5">
    <location>
        <begin position="322"/>
        <end position="331"/>
    </location>
</feature>
<dbReference type="SMART" id="SM00184">
    <property type="entry name" value="RING"/>
    <property type="match status" value="1"/>
</dbReference>
<dbReference type="Gene3D" id="3.30.40.10">
    <property type="entry name" value="Zinc/RING finger domain, C3HC4 (zinc finger)"/>
    <property type="match status" value="1"/>
</dbReference>
<dbReference type="Proteomes" id="UP000054097">
    <property type="component" value="Unassembled WGS sequence"/>
</dbReference>
<keyword evidence="3" id="KW-0862">Zinc</keyword>
<feature type="compositionally biased region" description="Polar residues" evidence="5">
    <location>
        <begin position="140"/>
        <end position="166"/>
    </location>
</feature>
<keyword evidence="2 4" id="KW-0863">Zinc-finger</keyword>
<feature type="compositionally biased region" description="Pro residues" evidence="5">
    <location>
        <begin position="756"/>
        <end position="770"/>
    </location>
</feature>
<evidence type="ECO:0000313" key="8">
    <source>
        <dbReference type="Proteomes" id="UP000054097"/>
    </source>
</evidence>
<feature type="region of interest" description="Disordered" evidence="5">
    <location>
        <begin position="495"/>
        <end position="533"/>
    </location>
</feature>
<feature type="compositionally biased region" description="Polar residues" evidence="5">
    <location>
        <begin position="249"/>
        <end position="273"/>
    </location>
</feature>
<feature type="region of interest" description="Disordered" evidence="5">
    <location>
        <begin position="1"/>
        <end position="190"/>
    </location>
</feature>
<dbReference type="AlphaFoldDB" id="A0A0C2X6F9"/>
<feature type="compositionally biased region" description="Pro residues" evidence="5">
    <location>
        <begin position="307"/>
        <end position="319"/>
    </location>
</feature>
<dbReference type="GO" id="GO:0016567">
    <property type="term" value="P:protein ubiquitination"/>
    <property type="evidence" value="ECO:0007669"/>
    <property type="project" value="InterPro"/>
</dbReference>
<reference evidence="8" key="2">
    <citation type="submission" date="2015-01" db="EMBL/GenBank/DDBJ databases">
        <title>Evolutionary Origins and Diversification of the Mycorrhizal Mutualists.</title>
        <authorList>
            <consortium name="DOE Joint Genome Institute"/>
            <consortium name="Mycorrhizal Genomics Consortium"/>
            <person name="Kohler A."/>
            <person name="Kuo A."/>
            <person name="Nagy L.G."/>
            <person name="Floudas D."/>
            <person name="Copeland A."/>
            <person name="Barry K.W."/>
            <person name="Cichocki N."/>
            <person name="Veneault-Fourrey C."/>
            <person name="LaButti K."/>
            <person name="Lindquist E.A."/>
            <person name="Lipzen A."/>
            <person name="Lundell T."/>
            <person name="Morin E."/>
            <person name="Murat C."/>
            <person name="Riley R."/>
            <person name="Ohm R."/>
            <person name="Sun H."/>
            <person name="Tunlid A."/>
            <person name="Henrissat B."/>
            <person name="Grigoriev I.V."/>
            <person name="Hibbett D.S."/>
            <person name="Martin F."/>
        </authorList>
    </citation>
    <scope>NUCLEOTIDE SEQUENCE [LARGE SCALE GENOMIC DNA]</scope>
    <source>
        <strain evidence="8">MAFF 305830</strain>
    </source>
</reference>
<feature type="region of interest" description="Disordered" evidence="5">
    <location>
        <begin position="987"/>
        <end position="1068"/>
    </location>
</feature>
<evidence type="ECO:0000256" key="1">
    <source>
        <dbReference type="ARBA" id="ARBA00022723"/>
    </source>
</evidence>
<dbReference type="InterPro" id="IPR033276">
    <property type="entry name" value="BB"/>
</dbReference>
<feature type="compositionally biased region" description="Low complexity" evidence="5">
    <location>
        <begin position="737"/>
        <end position="755"/>
    </location>
</feature>